<reference evidence="1 2" key="1">
    <citation type="submission" date="2015-04" db="EMBL/GenBank/DDBJ databases">
        <title>Comparative genomics of rhizobia nodulating Arachis hypogaea in China.</title>
        <authorList>
            <person name="Li Y."/>
        </authorList>
    </citation>
    <scope>NUCLEOTIDE SEQUENCE [LARGE SCALE GENOMIC DNA]</scope>
    <source>
        <strain evidence="1 2">CCBAU 51787</strain>
    </source>
</reference>
<evidence type="ECO:0000313" key="1">
    <source>
        <dbReference type="EMBL" id="RXH33209.1"/>
    </source>
</evidence>
<proteinExistence type="predicted"/>
<dbReference type="AlphaFoldDB" id="A0A4Q0SBJ1"/>
<evidence type="ECO:0000313" key="2">
    <source>
        <dbReference type="Proteomes" id="UP000290565"/>
    </source>
</evidence>
<gene>
    <name evidence="1" type="ORF">XH94_30480</name>
</gene>
<name>A0A4Q0SBJ1_9BRAD</name>
<organism evidence="1 2">
    <name type="scientific">Bradyrhizobium zhanjiangense</name>
    <dbReference type="NCBI Taxonomy" id="1325107"/>
    <lineage>
        <taxon>Bacteria</taxon>
        <taxon>Pseudomonadati</taxon>
        <taxon>Pseudomonadota</taxon>
        <taxon>Alphaproteobacteria</taxon>
        <taxon>Hyphomicrobiales</taxon>
        <taxon>Nitrobacteraceae</taxon>
        <taxon>Bradyrhizobium</taxon>
    </lineage>
</organism>
<dbReference type="Proteomes" id="UP000290565">
    <property type="component" value="Unassembled WGS sequence"/>
</dbReference>
<dbReference type="EMBL" id="LBJM01000085">
    <property type="protein sequence ID" value="RXH33209.1"/>
    <property type="molecule type" value="Genomic_DNA"/>
</dbReference>
<comment type="caution">
    <text evidence="1">The sequence shown here is derived from an EMBL/GenBank/DDBJ whole genome shotgun (WGS) entry which is preliminary data.</text>
</comment>
<sequence length="59" mass="6630">MLELHDLLTKAEPAGRTRGQINLANRYLRRQTKMIGRRRAAGNNGFAAANLGFLDDFLD</sequence>
<accession>A0A4Q0SBJ1</accession>
<protein>
    <submittedName>
        <fullName evidence="1">Uncharacterized protein</fullName>
    </submittedName>
</protein>